<accession>A0A0V8GG77</accession>
<dbReference type="OrthoDB" id="2352497at2"/>
<comment type="caution">
    <text evidence="1">The sequence shown here is derived from an EMBL/GenBank/DDBJ whole genome shotgun (WGS) entry which is preliminary data.</text>
</comment>
<dbReference type="AlphaFoldDB" id="A0A0V8GG77"/>
<sequence length="205" mass="23815">MCHILVVDETSFAIRQAVVHYYETKEPFYLPAELVEGEEVFLATTDGIMAYAEALFTEYTTRPEDPFWLTNADDSEGSYVCLDLISVDLRHPLLGRPLDQLGLKTGPVEGVFRTRLLDSWQYGYFETNVLTLEQSKQRRIERFKERNHLEQVARQCMHCEESRQSLLEWHLTPEGYQTVCPTCHRWLHQQMLHAVDTAAATEESE</sequence>
<dbReference type="EMBL" id="LNQL01000002">
    <property type="protein sequence ID" value="KSU49170.1"/>
    <property type="molecule type" value="Genomic_DNA"/>
</dbReference>
<evidence type="ECO:0000313" key="2">
    <source>
        <dbReference type="Proteomes" id="UP000053797"/>
    </source>
</evidence>
<dbReference type="RefSeq" id="WP_058265087.1">
    <property type="nucleotide sequence ID" value="NZ_FMYN01000002.1"/>
</dbReference>
<evidence type="ECO:0000313" key="1">
    <source>
        <dbReference type="EMBL" id="KSU49170.1"/>
    </source>
</evidence>
<reference evidence="1 2" key="1">
    <citation type="journal article" date="2015" name="Int. J. Syst. Evol. Microbiol.">
        <title>Exiguobacterium enclense sp. nov., isolated from sediment.</title>
        <authorList>
            <person name="Dastager S.G."/>
            <person name="Mawlankar R."/>
            <person name="Sonalkar V.V."/>
            <person name="Thorat M.N."/>
            <person name="Mual P."/>
            <person name="Verma A."/>
            <person name="Krishnamurthi S."/>
            <person name="Tang S.K."/>
            <person name="Li W.J."/>
        </authorList>
    </citation>
    <scope>NUCLEOTIDE SEQUENCE [LARGE SCALE GENOMIC DNA]</scope>
    <source>
        <strain evidence="1 2">NIO-1109</strain>
    </source>
</reference>
<organism evidence="1 2">
    <name type="scientific">Exiguobacterium indicum</name>
    <dbReference type="NCBI Taxonomy" id="296995"/>
    <lineage>
        <taxon>Bacteria</taxon>
        <taxon>Bacillati</taxon>
        <taxon>Bacillota</taxon>
        <taxon>Bacilli</taxon>
        <taxon>Bacillales</taxon>
        <taxon>Bacillales Family XII. Incertae Sedis</taxon>
        <taxon>Exiguobacterium</taxon>
    </lineage>
</organism>
<dbReference type="Proteomes" id="UP000053797">
    <property type="component" value="Unassembled WGS sequence"/>
</dbReference>
<name>A0A0V8GG77_9BACL</name>
<proteinExistence type="predicted"/>
<protein>
    <submittedName>
        <fullName evidence="1">Uncharacterized protein</fullName>
    </submittedName>
</protein>
<gene>
    <name evidence="1" type="ORF">AS033_07280</name>
</gene>